<dbReference type="OrthoDB" id="9800613at2"/>
<comment type="caution">
    <text evidence="7">The sequence shown here is derived from an EMBL/GenBank/DDBJ whole genome shotgun (WGS) entry which is preliminary data.</text>
</comment>
<evidence type="ECO:0000256" key="2">
    <source>
        <dbReference type="ARBA" id="ARBA00009477"/>
    </source>
</evidence>
<protein>
    <submittedName>
        <fullName evidence="7">Efflux RND transporter periplasmic adaptor subunit</fullName>
    </submittedName>
</protein>
<evidence type="ECO:0000313" key="8">
    <source>
        <dbReference type="Proteomes" id="UP000325255"/>
    </source>
</evidence>
<dbReference type="AlphaFoldDB" id="A0A5M6IWD6"/>
<dbReference type="GO" id="GO:0005886">
    <property type="term" value="C:plasma membrane"/>
    <property type="evidence" value="ECO:0007669"/>
    <property type="project" value="TreeGrafter"/>
</dbReference>
<dbReference type="Gene3D" id="2.40.30.170">
    <property type="match status" value="1"/>
</dbReference>
<dbReference type="InterPro" id="IPR006143">
    <property type="entry name" value="RND_pump_MFP"/>
</dbReference>
<dbReference type="PANTHER" id="PTHR30158:SF24">
    <property type="entry name" value="HLYD FAMILY SECRETION PROTEIN"/>
    <property type="match status" value="1"/>
</dbReference>
<dbReference type="GO" id="GO:0046677">
    <property type="term" value="P:response to antibiotic"/>
    <property type="evidence" value="ECO:0007669"/>
    <property type="project" value="TreeGrafter"/>
</dbReference>
<dbReference type="Pfam" id="PF25876">
    <property type="entry name" value="HH_MFP_RND"/>
    <property type="match status" value="1"/>
</dbReference>
<feature type="domain" description="Multidrug resistance protein MdtA-like beta-barrel" evidence="5">
    <location>
        <begin position="208"/>
        <end position="295"/>
    </location>
</feature>
<dbReference type="PANTHER" id="PTHR30158">
    <property type="entry name" value="ACRA/E-RELATED COMPONENT OF DRUG EFFLUX TRANSPORTER"/>
    <property type="match status" value="1"/>
</dbReference>
<dbReference type="GO" id="GO:0022857">
    <property type="term" value="F:transmembrane transporter activity"/>
    <property type="evidence" value="ECO:0007669"/>
    <property type="project" value="InterPro"/>
</dbReference>
<dbReference type="Gene3D" id="2.40.50.100">
    <property type="match status" value="1"/>
</dbReference>
<reference evidence="7 8" key="1">
    <citation type="submission" date="2019-09" db="EMBL/GenBank/DDBJ databases">
        <title>Genome sequence of Rhodovastum atsumiense, a diverse member of the Acetobacteraceae family of non-sulfur purple photosynthetic bacteria.</title>
        <authorList>
            <person name="Meyer T."/>
            <person name="Kyndt J."/>
        </authorList>
    </citation>
    <scope>NUCLEOTIDE SEQUENCE [LARGE SCALE GENOMIC DNA]</scope>
    <source>
        <strain evidence="7 8">DSM 21279</strain>
    </source>
</reference>
<dbReference type="Pfam" id="PF25917">
    <property type="entry name" value="BSH_RND"/>
    <property type="match status" value="1"/>
</dbReference>
<evidence type="ECO:0000313" key="7">
    <source>
        <dbReference type="EMBL" id="KAA5612643.1"/>
    </source>
</evidence>
<dbReference type="Gene3D" id="2.40.420.20">
    <property type="match status" value="1"/>
</dbReference>
<evidence type="ECO:0000256" key="1">
    <source>
        <dbReference type="ARBA" id="ARBA00004196"/>
    </source>
</evidence>
<dbReference type="SUPFAM" id="SSF111369">
    <property type="entry name" value="HlyD-like secretion proteins"/>
    <property type="match status" value="1"/>
</dbReference>
<feature type="domain" description="Multidrug resistance protein MdtA-like barrel-sandwich hybrid" evidence="4">
    <location>
        <begin position="61"/>
        <end position="201"/>
    </location>
</feature>
<dbReference type="InterPro" id="IPR058625">
    <property type="entry name" value="MdtA-like_BSH"/>
</dbReference>
<proteinExistence type="inferred from homology"/>
<accession>A0A5M6IWD6</accession>
<evidence type="ECO:0000259" key="3">
    <source>
        <dbReference type="Pfam" id="PF25876"/>
    </source>
</evidence>
<dbReference type="Proteomes" id="UP000325255">
    <property type="component" value="Unassembled WGS sequence"/>
</dbReference>
<evidence type="ECO:0000259" key="5">
    <source>
        <dbReference type="Pfam" id="PF25944"/>
    </source>
</evidence>
<comment type="subcellular location">
    <subcellularLocation>
        <location evidence="1">Cell envelope</location>
    </subcellularLocation>
</comment>
<dbReference type="InterPro" id="IPR058624">
    <property type="entry name" value="MdtA-like_HH"/>
</dbReference>
<dbReference type="FunFam" id="2.40.420.20:FF:000001">
    <property type="entry name" value="Efflux RND transporter periplasmic adaptor subunit"/>
    <property type="match status" value="1"/>
</dbReference>
<evidence type="ECO:0000259" key="4">
    <source>
        <dbReference type="Pfam" id="PF25917"/>
    </source>
</evidence>
<dbReference type="Gene3D" id="1.10.287.470">
    <property type="entry name" value="Helix hairpin bin"/>
    <property type="match status" value="1"/>
</dbReference>
<dbReference type="InterPro" id="IPR058627">
    <property type="entry name" value="MdtA-like_C"/>
</dbReference>
<dbReference type="InterPro" id="IPR058626">
    <property type="entry name" value="MdtA-like_b-barrel"/>
</dbReference>
<organism evidence="7 8">
    <name type="scientific">Rhodovastum atsumiense</name>
    <dbReference type="NCBI Taxonomy" id="504468"/>
    <lineage>
        <taxon>Bacteria</taxon>
        <taxon>Pseudomonadati</taxon>
        <taxon>Pseudomonadota</taxon>
        <taxon>Alphaproteobacteria</taxon>
        <taxon>Acetobacterales</taxon>
        <taxon>Acetobacteraceae</taxon>
        <taxon>Rhodovastum</taxon>
    </lineage>
</organism>
<feature type="domain" description="Multidrug resistance protein MdtA-like alpha-helical hairpin" evidence="3">
    <location>
        <begin position="102"/>
        <end position="171"/>
    </location>
</feature>
<dbReference type="EMBL" id="VWPK01000011">
    <property type="protein sequence ID" value="KAA5612643.1"/>
    <property type="molecule type" value="Genomic_DNA"/>
</dbReference>
<dbReference type="Pfam" id="PF25967">
    <property type="entry name" value="RND-MFP_C"/>
    <property type="match status" value="1"/>
</dbReference>
<evidence type="ECO:0000259" key="6">
    <source>
        <dbReference type="Pfam" id="PF25967"/>
    </source>
</evidence>
<keyword evidence="8" id="KW-1185">Reference proteome</keyword>
<dbReference type="GO" id="GO:0030313">
    <property type="term" value="C:cell envelope"/>
    <property type="evidence" value="ECO:0007669"/>
    <property type="project" value="UniProtKB-SubCell"/>
</dbReference>
<dbReference type="Pfam" id="PF25944">
    <property type="entry name" value="Beta-barrel_RND"/>
    <property type="match status" value="1"/>
</dbReference>
<comment type="similarity">
    <text evidence="2">Belongs to the membrane fusion protein (MFP) (TC 8.A.1) family.</text>
</comment>
<feature type="domain" description="Multidrug resistance protein MdtA-like C-terminal permuted SH3" evidence="6">
    <location>
        <begin position="304"/>
        <end position="362"/>
    </location>
</feature>
<name>A0A5M6IWD6_9PROT</name>
<gene>
    <name evidence="7" type="ORF">F1189_09045</name>
</gene>
<dbReference type="NCBIfam" id="TIGR01730">
    <property type="entry name" value="RND_mfp"/>
    <property type="match status" value="1"/>
</dbReference>
<sequence length="381" mass="40565">MQVTVRLVGATGLALLAVLPGGCKDRNHYVPPPPPKVTTMLPVQREVIQYLEVNGSVEAVNSVDLMARVTGFLQEINYADGAMVARGTSLFTIEPEPYRAKLLQAQAQVQASEAVLKHAQEEYLRQSTLGKDQFASQSKVDEAIRNRDQSSADLQNSRASLELAAIDYSYTHVLAPFDGIVTRHLASIGALVGGATPTRLASIIQLDPIYVTFNVSERDVLRIRQSMVERGIKVTDLSKVPVEVGLANETGYPHAGALNYVAPLVDPGTGTLTMRGVFANPEHTLLPGYFARVRIPTRRDAAGLLVPDTALGADQGGRYVLVVGADGVVAQRYVQTGALSDGLRVIETGLQPGDRVVVAGLQAAIPGSKVEAVPGTAATAR</sequence>